<sequence length="115" mass="12923">MKYDRIIINDIGKASVCPICNNEDTDIKGDYCQICGAFLRNKCTNLDCDIELSGDSRYCSICGAESTFHKGGLLKDWTDSKDKFTTSTPLIDNIDLDKKTADESFIPNYYLTKDN</sequence>
<dbReference type="Proteomes" id="UP000627781">
    <property type="component" value="Unassembled WGS sequence"/>
</dbReference>
<comment type="caution">
    <text evidence="1">The sequence shown here is derived from an EMBL/GenBank/DDBJ whole genome shotgun (WGS) entry which is preliminary data.</text>
</comment>
<gene>
    <name evidence="1" type="ORF">H9661_13310</name>
</gene>
<evidence type="ECO:0000313" key="1">
    <source>
        <dbReference type="EMBL" id="MBD7912335.1"/>
    </source>
</evidence>
<keyword evidence="2" id="KW-1185">Reference proteome</keyword>
<protein>
    <recommendedName>
        <fullName evidence="3">Double zinc ribbon</fullName>
    </recommendedName>
</protein>
<evidence type="ECO:0000313" key="2">
    <source>
        <dbReference type="Proteomes" id="UP000627781"/>
    </source>
</evidence>
<name>A0ABR8PVX7_9CLOT</name>
<reference evidence="1 2" key="1">
    <citation type="submission" date="2020-08" db="EMBL/GenBank/DDBJ databases">
        <title>A Genomic Blueprint of the Chicken Gut Microbiome.</title>
        <authorList>
            <person name="Gilroy R."/>
            <person name="Ravi A."/>
            <person name="Getino M."/>
            <person name="Pursley I."/>
            <person name="Horton D.L."/>
            <person name="Alikhan N.-F."/>
            <person name="Baker D."/>
            <person name="Gharbi K."/>
            <person name="Hall N."/>
            <person name="Watson M."/>
            <person name="Adriaenssens E.M."/>
            <person name="Foster-Nyarko E."/>
            <person name="Jarju S."/>
            <person name="Secka A."/>
            <person name="Antonio M."/>
            <person name="Oren A."/>
            <person name="Chaudhuri R."/>
            <person name="La Ragione R.M."/>
            <person name="Hildebrand F."/>
            <person name="Pallen M.J."/>
        </authorList>
    </citation>
    <scope>NUCLEOTIDE SEQUENCE [LARGE SCALE GENOMIC DNA]</scope>
    <source>
        <strain evidence="1 2">Sa3CVN1</strain>
    </source>
</reference>
<organism evidence="1 2">
    <name type="scientific">Clostridium cibarium</name>
    <dbReference type="NCBI Taxonomy" id="2762247"/>
    <lineage>
        <taxon>Bacteria</taxon>
        <taxon>Bacillati</taxon>
        <taxon>Bacillota</taxon>
        <taxon>Clostridia</taxon>
        <taxon>Eubacteriales</taxon>
        <taxon>Clostridiaceae</taxon>
        <taxon>Clostridium</taxon>
    </lineage>
</organism>
<accession>A0ABR8PVX7</accession>
<proteinExistence type="predicted"/>
<evidence type="ECO:0008006" key="3">
    <source>
        <dbReference type="Google" id="ProtNLM"/>
    </source>
</evidence>
<dbReference type="RefSeq" id="WP_143315297.1">
    <property type="nucleotide sequence ID" value="NZ_JACSRA010000022.1"/>
</dbReference>
<dbReference type="EMBL" id="JACSRA010000022">
    <property type="protein sequence ID" value="MBD7912335.1"/>
    <property type="molecule type" value="Genomic_DNA"/>
</dbReference>